<sequence length="394" mass="43015">MANAGHGELSEAIDHVSKLQDHVEETLNLTTVQSEELSDIYREIEDLSASLEEVAASSEEVSSAAETARESAETGHRTSAEVWQTMAEVVDSAQRLDEATAELESKMEEVDAVIEIISDVADETNLLALNASIEAARTGDGGDGFAVIANEVKSLATETSDHADDISDQLTELQQQTSTTREEVEQTDRLLRETSNELEDVIDRFEAITDTVDEAASGITEVAAVNDDQAQTVETIADSVEQVDERSARINGEMNEAGTLVDRQAEIVTHLTSYVDNLPGMAYRVANEDGWPVIFASDGTKRLTGYDSEQLVSGEISLGGDVIHDDDSDAVWDAVQEALEDRREFDIAYRIETARGDVVPVREQGQSVVDDQGDVVAIEGFISRRETEEIQRLY</sequence>
<feature type="coiled-coil region" evidence="4">
    <location>
        <begin position="89"/>
        <end position="116"/>
    </location>
</feature>
<dbReference type="GO" id="GO:0006935">
    <property type="term" value="P:chemotaxis"/>
    <property type="evidence" value="ECO:0007669"/>
    <property type="project" value="InterPro"/>
</dbReference>
<dbReference type="PANTHER" id="PTHR32089:SF112">
    <property type="entry name" value="LYSOZYME-LIKE PROTEIN-RELATED"/>
    <property type="match status" value="1"/>
</dbReference>
<dbReference type="PROSITE" id="PS50112">
    <property type="entry name" value="PAS"/>
    <property type="match status" value="1"/>
</dbReference>
<evidence type="ECO:0000313" key="8">
    <source>
        <dbReference type="EMBL" id="SDR38034.1"/>
    </source>
</evidence>
<dbReference type="PROSITE" id="PS50111">
    <property type="entry name" value="CHEMOTAXIS_TRANSDUC_2"/>
    <property type="match status" value="1"/>
</dbReference>
<keyword evidence="4" id="KW-0175">Coiled coil</keyword>
<keyword evidence="1 3" id="KW-0807">Transducer</keyword>
<protein>
    <submittedName>
        <fullName evidence="8">Methyl-accepting chemotaxis sensory transducer with Pas/Pac sensor</fullName>
    </submittedName>
</protein>
<name>A0A1H1IK89_NATTX</name>
<evidence type="ECO:0000256" key="2">
    <source>
        <dbReference type="ARBA" id="ARBA00029447"/>
    </source>
</evidence>
<dbReference type="SMART" id="SM00283">
    <property type="entry name" value="MA"/>
    <property type="match status" value="1"/>
</dbReference>
<dbReference type="InterPro" id="IPR004090">
    <property type="entry name" value="Chemotax_Me-accpt_rcpt"/>
</dbReference>
<dbReference type="STRING" id="1095778.SAMN04489842_3563"/>
<evidence type="ECO:0000313" key="9">
    <source>
        <dbReference type="Proteomes" id="UP000198848"/>
    </source>
</evidence>
<feature type="coiled-coil region" evidence="4">
    <location>
        <begin position="163"/>
        <end position="204"/>
    </location>
</feature>
<evidence type="ECO:0000256" key="3">
    <source>
        <dbReference type="PROSITE-ProRule" id="PRU00284"/>
    </source>
</evidence>
<dbReference type="SUPFAM" id="SSF58104">
    <property type="entry name" value="Methyl-accepting chemotaxis protein (MCP) signaling domain"/>
    <property type="match status" value="1"/>
</dbReference>
<dbReference type="InterPro" id="IPR035965">
    <property type="entry name" value="PAS-like_dom_sf"/>
</dbReference>
<dbReference type="RefSeq" id="WP_090384793.1">
    <property type="nucleotide sequence ID" value="NZ_FNLC01000005.1"/>
</dbReference>
<feature type="domain" description="Methyl-accepting transducer" evidence="6">
    <location>
        <begin position="8"/>
        <end position="244"/>
    </location>
</feature>
<feature type="compositionally biased region" description="Basic and acidic residues" evidence="5">
    <location>
        <begin position="67"/>
        <end position="78"/>
    </location>
</feature>
<dbReference type="GO" id="GO:0007165">
    <property type="term" value="P:signal transduction"/>
    <property type="evidence" value="ECO:0007669"/>
    <property type="project" value="UniProtKB-KW"/>
</dbReference>
<reference evidence="9" key="1">
    <citation type="submission" date="2016-10" db="EMBL/GenBank/DDBJ databases">
        <authorList>
            <person name="Varghese N."/>
            <person name="Submissions S."/>
        </authorList>
    </citation>
    <scope>NUCLEOTIDE SEQUENCE [LARGE SCALE GENOMIC DNA]</scope>
    <source>
        <strain evidence="9">DSM 24767</strain>
    </source>
</reference>
<organism evidence="8 9">
    <name type="scientific">Natronobacterium texcoconense</name>
    <dbReference type="NCBI Taxonomy" id="1095778"/>
    <lineage>
        <taxon>Archaea</taxon>
        <taxon>Methanobacteriati</taxon>
        <taxon>Methanobacteriota</taxon>
        <taxon>Stenosarchaea group</taxon>
        <taxon>Halobacteria</taxon>
        <taxon>Halobacteriales</taxon>
        <taxon>Natrialbaceae</taxon>
        <taxon>Natronobacterium</taxon>
    </lineage>
</organism>
<keyword evidence="9" id="KW-1185">Reference proteome</keyword>
<feature type="compositionally biased region" description="Low complexity" evidence="5">
    <location>
        <begin position="53"/>
        <end position="66"/>
    </location>
</feature>
<dbReference type="Gene3D" id="1.10.287.950">
    <property type="entry name" value="Methyl-accepting chemotaxis protein"/>
    <property type="match status" value="1"/>
</dbReference>
<dbReference type="OrthoDB" id="116658at2157"/>
<evidence type="ECO:0000256" key="1">
    <source>
        <dbReference type="ARBA" id="ARBA00023224"/>
    </source>
</evidence>
<dbReference type="GO" id="GO:0016020">
    <property type="term" value="C:membrane"/>
    <property type="evidence" value="ECO:0007669"/>
    <property type="project" value="InterPro"/>
</dbReference>
<evidence type="ECO:0000259" key="6">
    <source>
        <dbReference type="PROSITE" id="PS50111"/>
    </source>
</evidence>
<dbReference type="Pfam" id="PF08447">
    <property type="entry name" value="PAS_3"/>
    <property type="match status" value="1"/>
</dbReference>
<comment type="similarity">
    <text evidence="2">Belongs to the methyl-accepting chemotaxis (MCP) protein family.</text>
</comment>
<accession>A0A1H1IK89</accession>
<evidence type="ECO:0000256" key="4">
    <source>
        <dbReference type="SAM" id="Coils"/>
    </source>
</evidence>
<dbReference type="AlphaFoldDB" id="A0A1H1IK89"/>
<dbReference type="EMBL" id="FNLC01000005">
    <property type="protein sequence ID" value="SDR38034.1"/>
    <property type="molecule type" value="Genomic_DNA"/>
</dbReference>
<dbReference type="SUPFAM" id="SSF55785">
    <property type="entry name" value="PYP-like sensor domain (PAS domain)"/>
    <property type="match status" value="1"/>
</dbReference>
<dbReference type="Pfam" id="PF00015">
    <property type="entry name" value="MCPsignal"/>
    <property type="match status" value="1"/>
</dbReference>
<dbReference type="Proteomes" id="UP000198848">
    <property type="component" value="Unassembled WGS sequence"/>
</dbReference>
<dbReference type="InterPro" id="IPR013655">
    <property type="entry name" value="PAS_fold_3"/>
</dbReference>
<dbReference type="Gene3D" id="3.30.450.20">
    <property type="entry name" value="PAS domain"/>
    <property type="match status" value="1"/>
</dbReference>
<dbReference type="GO" id="GO:0004888">
    <property type="term" value="F:transmembrane signaling receptor activity"/>
    <property type="evidence" value="ECO:0007669"/>
    <property type="project" value="InterPro"/>
</dbReference>
<feature type="domain" description="PAS" evidence="7">
    <location>
        <begin position="285"/>
        <end position="342"/>
    </location>
</feature>
<proteinExistence type="inferred from homology"/>
<dbReference type="PRINTS" id="PR00260">
    <property type="entry name" value="CHEMTRNSDUCR"/>
</dbReference>
<dbReference type="PANTHER" id="PTHR32089">
    <property type="entry name" value="METHYL-ACCEPTING CHEMOTAXIS PROTEIN MCPB"/>
    <property type="match status" value="1"/>
</dbReference>
<dbReference type="InterPro" id="IPR004089">
    <property type="entry name" value="MCPsignal_dom"/>
</dbReference>
<dbReference type="CDD" id="cd00130">
    <property type="entry name" value="PAS"/>
    <property type="match status" value="1"/>
</dbReference>
<feature type="region of interest" description="Disordered" evidence="5">
    <location>
        <begin position="53"/>
        <end position="78"/>
    </location>
</feature>
<dbReference type="InterPro" id="IPR000014">
    <property type="entry name" value="PAS"/>
</dbReference>
<evidence type="ECO:0000259" key="7">
    <source>
        <dbReference type="PROSITE" id="PS50112"/>
    </source>
</evidence>
<gene>
    <name evidence="8" type="ORF">SAMN04489842_3563</name>
</gene>
<evidence type="ECO:0000256" key="5">
    <source>
        <dbReference type="SAM" id="MobiDB-lite"/>
    </source>
</evidence>